<dbReference type="RefSeq" id="WP_083157395.1">
    <property type="nucleotide sequence ID" value="NZ_AP022560.1"/>
</dbReference>
<feature type="domain" description="O-acyltransferase WSD1-like N-terminal" evidence="12">
    <location>
        <begin position="4"/>
        <end position="261"/>
    </location>
</feature>
<dbReference type="GO" id="GO:0051701">
    <property type="term" value="P:biological process involved in interaction with host"/>
    <property type="evidence" value="ECO:0007669"/>
    <property type="project" value="TreeGrafter"/>
</dbReference>
<dbReference type="AlphaFoldDB" id="A0AAD1M7V0"/>
<keyword evidence="8 11" id="KW-0443">Lipid metabolism</keyword>
<evidence type="ECO:0000256" key="1">
    <source>
        <dbReference type="ARBA" id="ARBA00004771"/>
    </source>
</evidence>
<dbReference type="GO" id="GO:0006071">
    <property type="term" value="P:glycerol metabolic process"/>
    <property type="evidence" value="ECO:0007669"/>
    <property type="project" value="UniProtKB-KW"/>
</dbReference>
<comment type="pathway">
    <text evidence="2">Lipid metabolism.</text>
</comment>
<comment type="similarity">
    <text evidence="3 11">Belongs to the long-chain O-acyltransferase family.</text>
</comment>
<gene>
    <name evidence="14" type="ORF">MMOR_43590</name>
</gene>
<evidence type="ECO:0000259" key="13">
    <source>
        <dbReference type="Pfam" id="PF06974"/>
    </source>
</evidence>
<dbReference type="EC" id="2.3.1.20" evidence="4 11"/>
<comment type="catalytic activity">
    <reaction evidence="10 11">
        <text>an acyl-CoA + a 1,2-diacyl-sn-glycerol = a triacyl-sn-glycerol + CoA</text>
        <dbReference type="Rhea" id="RHEA:10868"/>
        <dbReference type="ChEBI" id="CHEBI:17815"/>
        <dbReference type="ChEBI" id="CHEBI:57287"/>
        <dbReference type="ChEBI" id="CHEBI:58342"/>
        <dbReference type="ChEBI" id="CHEBI:64615"/>
        <dbReference type="EC" id="2.3.1.20"/>
    </reaction>
</comment>
<evidence type="ECO:0000256" key="7">
    <source>
        <dbReference type="ARBA" id="ARBA00022798"/>
    </source>
</evidence>
<evidence type="ECO:0000256" key="5">
    <source>
        <dbReference type="ARBA" id="ARBA00022516"/>
    </source>
</evidence>
<accession>A0AAD1M7V0</accession>
<sequence>MERLTALDAGFLEAEDADPHISLAIGGLSVLEGPIPDFETLAAAVLERATVVPRMRQVLRTHLLDLQPPEWEDAPDIDLSHHVHHIAVPAPGSDAELFRLTADIMERRLDRERPLWECWIIEGLAGGQWAMLLKIHHCIADGITVMHMLSELVDGGKGETFATEIRAAKQPPAKRDDLFKLSLNPLDWARTTWNLATEAATGAERAVGGAVKIASAILSPADDSPLIGPVTTMRRYSAAGVSLRDVAKIQDAFDVTLNDVALAAITASYREALIRRGKPPKRNSLRTLVPVSVRSSDEMDIADNRVSVMLPFLPVDREDPLDRLQTVHKRLTRAKSSGQREAGSAFVAAVNLVPFALTAWTVRTLTKLPQHGVVTLATNVPGPRHRLRIMDREVLRVMPIPPIALNLRTGVAIVSYADELTFGITADYDAAPDVDELARGIEQGIAELVDLV</sequence>
<dbReference type="Proteomes" id="UP000466681">
    <property type="component" value="Chromosome"/>
</dbReference>
<evidence type="ECO:0000256" key="6">
    <source>
        <dbReference type="ARBA" id="ARBA00022679"/>
    </source>
</evidence>
<dbReference type="InterPro" id="IPR045034">
    <property type="entry name" value="O-acyltransferase_WSD1-like"/>
</dbReference>
<keyword evidence="15" id="KW-1185">Reference proteome</keyword>
<dbReference type="Pfam" id="PF06974">
    <property type="entry name" value="WS_DGAT_C"/>
    <property type="match status" value="1"/>
</dbReference>
<keyword evidence="9 11" id="KW-0012">Acyltransferase</keyword>
<feature type="domain" description="O-acyltransferase WSD1 C-terminal" evidence="13">
    <location>
        <begin position="304"/>
        <end position="448"/>
    </location>
</feature>
<dbReference type="InterPro" id="IPR009721">
    <property type="entry name" value="O-acyltransferase_WSD1_C"/>
</dbReference>
<evidence type="ECO:0000256" key="9">
    <source>
        <dbReference type="ARBA" id="ARBA00023315"/>
    </source>
</evidence>
<evidence type="ECO:0000313" key="15">
    <source>
        <dbReference type="Proteomes" id="UP000466681"/>
    </source>
</evidence>
<evidence type="ECO:0000313" key="14">
    <source>
        <dbReference type="EMBL" id="BBX03423.1"/>
    </source>
</evidence>
<dbReference type="InterPro" id="IPR023213">
    <property type="entry name" value="CAT-like_dom_sf"/>
</dbReference>
<dbReference type="PANTHER" id="PTHR31650:SF1">
    <property type="entry name" value="WAX ESTER SYNTHASE_DIACYLGLYCEROL ACYLTRANSFERASE 4-RELATED"/>
    <property type="match status" value="1"/>
</dbReference>
<dbReference type="GO" id="GO:0071731">
    <property type="term" value="P:response to nitric oxide"/>
    <property type="evidence" value="ECO:0007669"/>
    <property type="project" value="TreeGrafter"/>
</dbReference>
<dbReference type="GO" id="GO:0001666">
    <property type="term" value="P:response to hypoxia"/>
    <property type="evidence" value="ECO:0007669"/>
    <property type="project" value="TreeGrafter"/>
</dbReference>
<evidence type="ECO:0000256" key="8">
    <source>
        <dbReference type="ARBA" id="ARBA00023098"/>
    </source>
</evidence>
<evidence type="ECO:0000259" key="12">
    <source>
        <dbReference type="Pfam" id="PF03007"/>
    </source>
</evidence>
<dbReference type="InterPro" id="IPR004255">
    <property type="entry name" value="O-acyltransferase_WSD1_N"/>
</dbReference>
<keyword evidence="5 11" id="KW-0444">Lipid biosynthesis</keyword>
<reference evidence="14 15" key="1">
    <citation type="journal article" date="2019" name="Emerg. Microbes Infect.">
        <title>Comprehensive subspecies identification of 175 nontuberculous mycobacteria species based on 7547 genomic profiles.</title>
        <authorList>
            <person name="Matsumoto Y."/>
            <person name="Kinjo T."/>
            <person name="Motooka D."/>
            <person name="Nabeya D."/>
            <person name="Jung N."/>
            <person name="Uechi K."/>
            <person name="Horii T."/>
            <person name="Iida T."/>
            <person name="Fujita J."/>
            <person name="Nakamura S."/>
        </authorList>
    </citation>
    <scope>NUCLEOTIDE SEQUENCE [LARGE SCALE GENOMIC DNA]</scope>
    <source>
        <strain evidence="14 15">JCM 6375</strain>
    </source>
</reference>
<dbReference type="Pfam" id="PF03007">
    <property type="entry name" value="WS_DGAT_cat"/>
    <property type="match status" value="1"/>
</dbReference>
<evidence type="ECO:0000256" key="4">
    <source>
        <dbReference type="ARBA" id="ARBA00013244"/>
    </source>
</evidence>
<dbReference type="EMBL" id="AP022560">
    <property type="protein sequence ID" value="BBX03423.1"/>
    <property type="molecule type" value="Genomic_DNA"/>
</dbReference>
<dbReference type="GO" id="GO:0004144">
    <property type="term" value="F:diacylglycerol O-acyltransferase activity"/>
    <property type="evidence" value="ECO:0007669"/>
    <property type="project" value="UniProtKB-EC"/>
</dbReference>
<keyword evidence="6 11" id="KW-0808">Transferase</keyword>
<evidence type="ECO:0000256" key="11">
    <source>
        <dbReference type="RuleBase" id="RU361241"/>
    </source>
</evidence>
<dbReference type="InterPro" id="IPR014292">
    <property type="entry name" value="Acyl_transf_WS/DGAT"/>
</dbReference>
<evidence type="ECO:0000256" key="10">
    <source>
        <dbReference type="ARBA" id="ARBA00048109"/>
    </source>
</evidence>
<proteinExistence type="inferred from homology"/>
<dbReference type="Gene3D" id="3.30.559.10">
    <property type="entry name" value="Chloramphenicol acetyltransferase-like domain"/>
    <property type="match status" value="1"/>
</dbReference>
<dbReference type="PANTHER" id="PTHR31650">
    <property type="entry name" value="O-ACYLTRANSFERASE (WSD1-LIKE) FAMILY PROTEIN"/>
    <property type="match status" value="1"/>
</dbReference>
<keyword evidence="7 11" id="KW-0319">Glycerol metabolism</keyword>
<dbReference type="SUPFAM" id="SSF52777">
    <property type="entry name" value="CoA-dependent acyltransferases"/>
    <property type="match status" value="1"/>
</dbReference>
<evidence type="ECO:0000256" key="2">
    <source>
        <dbReference type="ARBA" id="ARBA00005189"/>
    </source>
</evidence>
<protein>
    <recommendedName>
        <fullName evidence="4 11">Diacylglycerol O-acyltransferase</fullName>
        <ecNumber evidence="4 11">2.3.1.20</ecNumber>
    </recommendedName>
</protein>
<dbReference type="KEGG" id="mmor:MMOR_43590"/>
<dbReference type="GO" id="GO:0005886">
    <property type="term" value="C:plasma membrane"/>
    <property type="evidence" value="ECO:0007669"/>
    <property type="project" value="TreeGrafter"/>
</dbReference>
<name>A0AAD1M7V0_9MYCO</name>
<organism evidence="14 15">
    <name type="scientific">Mycolicibacterium moriokaense</name>
    <dbReference type="NCBI Taxonomy" id="39691"/>
    <lineage>
        <taxon>Bacteria</taxon>
        <taxon>Bacillati</taxon>
        <taxon>Actinomycetota</taxon>
        <taxon>Actinomycetes</taxon>
        <taxon>Mycobacteriales</taxon>
        <taxon>Mycobacteriaceae</taxon>
        <taxon>Mycolicibacterium</taxon>
    </lineage>
</organism>
<dbReference type="GO" id="GO:0019432">
    <property type="term" value="P:triglyceride biosynthetic process"/>
    <property type="evidence" value="ECO:0007669"/>
    <property type="project" value="TreeGrafter"/>
</dbReference>
<comment type="pathway">
    <text evidence="1 11">Glycerolipid metabolism; triacylglycerol biosynthesis.</text>
</comment>
<dbReference type="NCBIfam" id="TIGR02946">
    <property type="entry name" value="acyl_WS_DGAT"/>
    <property type="match status" value="1"/>
</dbReference>
<evidence type="ECO:0000256" key="3">
    <source>
        <dbReference type="ARBA" id="ARBA00009587"/>
    </source>
</evidence>